<keyword evidence="2" id="KW-0328">Glycosyltransferase</keyword>
<dbReference type="GO" id="GO:0006487">
    <property type="term" value="P:protein N-linked glycosylation"/>
    <property type="evidence" value="ECO:0007669"/>
    <property type="project" value="TreeGrafter"/>
</dbReference>
<dbReference type="SUPFAM" id="SSF53448">
    <property type="entry name" value="Nucleotide-diphospho-sugar transferases"/>
    <property type="match status" value="1"/>
</dbReference>
<dbReference type="Proteomes" id="UP000029980">
    <property type="component" value="Chromosome"/>
</dbReference>
<dbReference type="STRING" id="1505907.TEU_03795"/>
<dbReference type="InterPro" id="IPR029044">
    <property type="entry name" value="Nucleotide-diphossugar_trans"/>
</dbReference>
<evidence type="ECO:0000259" key="1">
    <source>
        <dbReference type="Pfam" id="PF00535"/>
    </source>
</evidence>
<accession>A0A097QSW2</accession>
<name>A0A097QSW2_9EURY</name>
<protein>
    <submittedName>
        <fullName evidence="2">Dolichol-phosphate mannosyltransferase</fullName>
    </submittedName>
</protein>
<evidence type="ECO:0000313" key="3">
    <source>
        <dbReference type="Proteomes" id="UP000029980"/>
    </source>
</evidence>
<sequence length="241" mass="27889">MALISVLMPAYNEGKGLENAVKTTMKELKGLDYEIIMINDGSNDDTEEVAKMLCDSYKEVKLVSYPQNKGKGYALKKGFEKSRGDIIVFFDSDLDIPPSQIRRFLRALDNGYDVVIGSKYLPGARVKYSEKRRLFSILYRTLVKVLLNLDVTDTQVGLKVFKREVLEKAFSKVLVKKYAFDVELLTVINMYGYRIHEIPIKIEHNTFNSSINYREIARMFVDTMAVFYRKNILHYYNGDRE</sequence>
<dbReference type="InterPro" id="IPR001173">
    <property type="entry name" value="Glyco_trans_2-like"/>
</dbReference>
<dbReference type="OrthoDB" id="351177at2157"/>
<dbReference type="KEGG" id="teu:TEU_03795"/>
<organism evidence="2 3">
    <name type="scientific">Thermococcus eurythermalis</name>
    <dbReference type="NCBI Taxonomy" id="1505907"/>
    <lineage>
        <taxon>Archaea</taxon>
        <taxon>Methanobacteriati</taxon>
        <taxon>Methanobacteriota</taxon>
        <taxon>Thermococci</taxon>
        <taxon>Thermococcales</taxon>
        <taxon>Thermococcaceae</taxon>
        <taxon>Thermococcus</taxon>
    </lineage>
</organism>
<dbReference type="EMBL" id="CP008887">
    <property type="protein sequence ID" value="AIU69539.1"/>
    <property type="molecule type" value="Genomic_DNA"/>
</dbReference>
<feature type="domain" description="Glycosyltransferase 2-like" evidence="1">
    <location>
        <begin position="5"/>
        <end position="169"/>
    </location>
</feature>
<dbReference type="PANTHER" id="PTHR10859">
    <property type="entry name" value="GLYCOSYL TRANSFERASE"/>
    <property type="match status" value="1"/>
</dbReference>
<dbReference type="PANTHER" id="PTHR10859:SF91">
    <property type="entry name" value="DOLICHYL-PHOSPHATE BETA-GLUCOSYLTRANSFERASE"/>
    <property type="match status" value="1"/>
</dbReference>
<keyword evidence="2" id="KW-0808">Transferase</keyword>
<dbReference type="AlphaFoldDB" id="A0A097QSW2"/>
<dbReference type="GO" id="GO:0016757">
    <property type="term" value="F:glycosyltransferase activity"/>
    <property type="evidence" value="ECO:0007669"/>
    <property type="project" value="UniProtKB-KW"/>
</dbReference>
<gene>
    <name evidence="2" type="ORF">TEU_03795</name>
</gene>
<dbReference type="Gene3D" id="3.90.550.10">
    <property type="entry name" value="Spore Coat Polysaccharide Biosynthesis Protein SpsA, Chain A"/>
    <property type="match status" value="1"/>
</dbReference>
<dbReference type="HOGENOM" id="CLU_033536_9_0_2"/>
<evidence type="ECO:0000313" key="2">
    <source>
        <dbReference type="EMBL" id="AIU69539.1"/>
    </source>
</evidence>
<reference evidence="2 3" key="1">
    <citation type="journal article" date="2015" name="Int. J. Syst. Evol. Microbiol.">
        <title>Thermococcus eurythermalis sp. nov., a conditional piezophilic hyperthermophilic archaeon with a wide temperature range isolated from an oil-immersed chimney in the Guaymas Basin.</title>
        <authorList>
            <person name="Zhao W."/>
            <person name="Zeng X."/>
            <person name="Xiao X."/>
        </authorList>
    </citation>
    <scope>NUCLEOTIDE SEQUENCE [LARGE SCALE GENOMIC DNA]</scope>
    <source>
        <strain evidence="2 3">A501</strain>
    </source>
</reference>
<proteinExistence type="predicted"/>
<keyword evidence="3" id="KW-1185">Reference proteome</keyword>
<dbReference type="Pfam" id="PF00535">
    <property type="entry name" value="Glycos_transf_2"/>
    <property type="match status" value="1"/>
</dbReference>